<comment type="caution">
    <text evidence="4">The sequence shown here is derived from an EMBL/GenBank/DDBJ whole genome shotgun (WGS) entry which is preliminary data.</text>
</comment>
<feature type="compositionally biased region" description="Basic and acidic residues" evidence="1">
    <location>
        <begin position="151"/>
        <end position="160"/>
    </location>
</feature>
<evidence type="ECO:0000256" key="2">
    <source>
        <dbReference type="SAM" id="SignalP"/>
    </source>
</evidence>
<accession>A0ABQ8EUF4</accession>
<protein>
    <recommendedName>
        <fullName evidence="3">Fungal lipase-type domain-containing protein</fullName>
    </recommendedName>
</protein>
<keyword evidence="2" id="KW-0732">Signal</keyword>
<dbReference type="Pfam" id="PF01764">
    <property type="entry name" value="Lipase_3"/>
    <property type="match status" value="1"/>
</dbReference>
<keyword evidence="5" id="KW-1185">Reference proteome</keyword>
<gene>
    <name evidence="4" type="ORF">BASA50_000186</name>
</gene>
<dbReference type="SUPFAM" id="SSF53474">
    <property type="entry name" value="alpha/beta-Hydrolases"/>
    <property type="match status" value="1"/>
</dbReference>
<dbReference type="PANTHER" id="PTHR45856">
    <property type="entry name" value="ALPHA/BETA-HYDROLASES SUPERFAMILY PROTEIN"/>
    <property type="match status" value="1"/>
</dbReference>
<evidence type="ECO:0000256" key="1">
    <source>
        <dbReference type="SAM" id="MobiDB-lite"/>
    </source>
</evidence>
<feature type="signal peptide" evidence="2">
    <location>
        <begin position="1"/>
        <end position="21"/>
    </location>
</feature>
<feature type="region of interest" description="Disordered" evidence="1">
    <location>
        <begin position="92"/>
        <end position="181"/>
    </location>
</feature>
<feature type="region of interest" description="Disordered" evidence="1">
    <location>
        <begin position="28"/>
        <end position="76"/>
    </location>
</feature>
<feature type="chain" id="PRO_5045599152" description="Fungal lipase-type domain-containing protein" evidence="2">
    <location>
        <begin position="22"/>
        <end position="615"/>
    </location>
</feature>
<organism evidence="4 5">
    <name type="scientific">Batrachochytrium salamandrivorans</name>
    <dbReference type="NCBI Taxonomy" id="1357716"/>
    <lineage>
        <taxon>Eukaryota</taxon>
        <taxon>Fungi</taxon>
        <taxon>Fungi incertae sedis</taxon>
        <taxon>Chytridiomycota</taxon>
        <taxon>Chytridiomycota incertae sedis</taxon>
        <taxon>Chytridiomycetes</taxon>
        <taxon>Rhizophydiales</taxon>
        <taxon>Rhizophydiales incertae sedis</taxon>
        <taxon>Batrachochytrium</taxon>
    </lineage>
</organism>
<reference evidence="4 5" key="1">
    <citation type="submission" date="2021-02" db="EMBL/GenBank/DDBJ databases">
        <title>Variation within the Batrachochytrium salamandrivorans European outbreak.</title>
        <authorList>
            <person name="Kelly M."/>
            <person name="Pasmans F."/>
            <person name="Shea T.P."/>
            <person name="Munoz J.F."/>
            <person name="Carranza S."/>
            <person name="Cuomo C.A."/>
            <person name="Martel A."/>
        </authorList>
    </citation>
    <scope>NUCLEOTIDE SEQUENCE [LARGE SCALE GENOMIC DNA]</scope>
    <source>
        <strain evidence="4 5">AMFP18/2</strain>
    </source>
</reference>
<sequence length="615" mass="69128">MLSTALIIGFLLAIEYSVCSGSEVVASVRSSTPPASSKHRIPTSADSRISKRALPPSETRGSMSNEENDVCVPQEKRKSSTLSVLDVLRRASCTTDRQSKSKHGNSEMDLEESPPRFSIESEPLPEDSGLGLKARVGGISSTHFRNGQIREGPRVSDRRSSSYNIKPSDRSSHSLPRQKSPTDYLEEIKLREQQKLNPQRKRPVVPSFVTKATYTPPYIPQYKLSYIPPSKPKLNILNISQKPTTSNVFEESTAHTGAQKKTIRPPFTQVPRVERYKKAADLSKINDHANPQHESGSRVQSHQLAAMSAPVITSVDGRTVLDLKMSMQYIAATYCFSVNREKMWNCGRLCEGATEGTVVHTIIKDPSHSVDHPGIGIIAVQEKISTIVISFRGTMSPREWLINAKYIKVPFFGYRYYHEDPNEPQDILVHYGFMKTYMKVRRQIKEALKPLMHHYKNYRVYFIGHSKGAAFACFMAMEILQEIPPEDIPRLHLYTFGSPRIGNKNWADWVTNAPFAQNVRVAHRNDIVPHMPPNSVGFYHYGRGAIISPDQSVVYCSIGGQEAEIGYCLGYQASIRAHVSGYYHKTGCRLTNLKFRANNIISRSTSWNDPVTIDE</sequence>
<feature type="domain" description="Fungal lipase-type" evidence="3">
    <location>
        <begin position="388"/>
        <end position="534"/>
    </location>
</feature>
<dbReference type="PANTHER" id="PTHR45856:SF25">
    <property type="entry name" value="FUNGAL LIPASE-LIKE DOMAIN-CONTAINING PROTEIN"/>
    <property type="match status" value="1"/>
</dbReference>
<evidence type="ECO:0000313" key="4">
    <source>
        <dbReference type="EMBL" id="KAH6586822.1"/>
    </source>
</evidence>
<dbReference type="EMBL" id="JAFCIX010000570">
    <property type="protein sequence ID" value="KAH6586822.1"/>
    <property type="molecule type" value="Genomic_DNA"/>
</dbReference>
<dbReference type="Gene3D" id="3.40.50.1820">
    <property type="entry name" value="alpha/beta hydrolase"/>
    <property type="match status" value="1"/>
</dbReference>
<dbReference type="InterPro" id="IPR002921">
    <property type="entry name" value="Fungal_lipase-type"/>
</dbReference>
<name>A0ABQ8EUF4_9FUNG</name>
<dbReference type="CDD" id="cd00519">
    <property type="entry name" value="Lipase_3"/>
    <property type="match status" value="1"/>
</dbReference>
<dbReference type="InterPro" id="IPR051218">
    <property type="entry name" value="Sec_MonoDiacylglyc_Lipase"/>
</dbReference>
<evidence type="ECO:0000259" key="3">
    <source>
        <dbReference type="Pfam" id="PF01764"/>
    </source>
</evidence>
<dbReference type="Proteomes" id="UP001648503">
    <property type="component" value="Unassembled WGS sequence"/>
</dbReference>
<proteinExistence type="predicted"/>
<dbReference type="InterPro" id="IPR029058">
    <property type="entry name" value="AB_hydrolase_fold"/>
</dbReference>
<evidence type="ECO:0000313" key="5">
    <source>
        <dbReference type="Proteomes" id="UP001648503"/>
    </source>
</evidence>